<feature type="compositionally biased region" description="Basic and acidic residues" evidence="1">
    <location>
        <begin position="26"/>
        <end position="35"/>
    </location>
</feature>
<dbReference type="OrthoDB" id="3801552at2759"/>
<protein>
    <submittedName>
        <fullName evidence="2">Uncharacterized protein</fullName>
    </submittedName>
</protein>
<organism evidence="2 3">
    <name type="scientific">Trematosphaeria pertusa</name>
    <dbReference type="NCBI Taxonomy" id="390896"/>
    <lineage>
        <taxon>Eukaryota</taxon>
        <taxon>Fungi</taxon>
        <taxon>Dikarya</taxon>
        <taxon>Ascomycota</taxon>
        <taxon>Pezizomycotina</taxon>
        <taxon>Dothideomycetes</taxon>
        <taxon>Pleosporomycetidae</taxon>
        <taxon>Pleosporales</taxon>
        <taxon>Massarineae</taxon>
        <taxon>Trematosphaeriaceae</taxon>
        <taxon>Trematosphaeria</taxon>
    </lineage>
</organism>
<dbReference type="Proteomes" id="UP000800094">
    <property type="component" value="Unassembled WGS sequence"/>
</dbReference>
<evidence type="ECO:0000256" key="1">
    <source>
        <dbReference type="SAM" id="MobiDB-lite"/>
    </source>
</evidence>
<feature type="region of interest" description="Disordered" evidence="1">
    <location>
        <begin position="1"/>
        <end position="35"/>
    </location>
</feature>
<proteinExistence type="predicted"/>
<dbReference type="RefSeq" id="XP_033678737.1">
    <property type="nucleotide sequence ID" value="XM_033819353.1"/>
</dbReference>
<dbReference type="GeneID" id="54572683"/>
<dbReference type="EMBL" id="ML987204">
    <property type="protein sequence ID" value="KAF2243733.1"/>
    <property type="molecule type" value="Genomic_DNA"/>
</dbReference>
<gene>
    <name evidence="2" type="ORF">BU26DRAFT_108001</name>
</gene>
<evidence type="ECO:0000313" key="3">
    <source>
        <dbReference type="Proteomes" id="UP000800094"/>
    </source>
</evidence>
<feature type="region of interest" description="Disordered" evidence="1">
    <location>
        <begin position="170"/>
        <end position="233"/>
    </location>
</feature>
<keyword evidence="3" id="KW-1185">Reference proteome</keyword>
<accession>A0A6A6I1I9</accession>
<dbReference type="AlphaFoldDB" id="A0A6A6I1I9"/>
<evidence type="ECO:0000313" key="2">
    <source>
        <dbReference type="EMBL" id="KAF2243733.1"/>
    </source>
</evidence>
<sequence>MARQVAQPVRRTATRAGLRSQVQRYPADDGSRARDTYRRRYHRGGVGIAPSPPHGRRLIDRVTYEDGGGVQGDTGVRGAQAPGRLARGRRLIDRMTFDDSDGDGDVRGARARANTAIRRDNTMSSEARANTGVRRGNIMDTQARGNNTASQATQGAQGNLLVCNPRATQAPAPSLAPVPQPRTAIRPIRLLNQPVGKPSKSPTGNNENESSDEHVAARAPTRPRNTYKGKDKIKRAVQNPKLRAILAGRRLPRPRRKHNEPVLRMGLRDRVFYDL</sequence>
<name>A0A6A6I1I9_9PLEO</name>
<reference evidence="2" key="1">
    <citation type="journal article" date="2020" name="Stud. Mycol.">
        <title>101 Dothideomycetes genomes: a test case for predicting lifestyles and emergence of pathogens.</title>
        <authorList>
            <person name="Haridas S."/>
            <person name="Albert R."/>
            <person name="Binder M."/>
            <person name="Bloem J."/>
            <person name="Labutti K."/>
            <person name="Salamov A."/>
            <person name="Andreopoulos B."/>
            <person name="Baker S."/>
            <person name="Barry K."/>
            <person name="Bills G."/>
            <person name="Bluhm B."/>
            <person name="Cannon C."/>
            <person name="Castanera R."/>
            <person name="Culley D."/>
            <person name="Daum C."/>
            <person name="Ezra D."/>
            <person name="Gonzalez J."/>
            <person name="Henrissat B."/>
            <person name="Kuo A."/>
            <person name="Liang C."/>
            <person name="Lipzen A."/>
            <person name="Lutzoni F."/>
            <person name="Magnuson J."/>
            <person name="Mondo S."/>
            <person name="Nolan M."/>
            <person name="Ohm R."/>
            <person name="Pangilinan J."/>
            <person name="Park H.-J."/>
            <person name="Ramirez L."/>
            <person name="Alfaro M."/>
            <person name="Sun H."/>
            <person name="Tritt A."/>
            <person name="Yoshinaga Y."/>
            <person name="Zwiers L.-H."/>
            <person name="Turgeon B."/>
            <person name="Goodwin S."/>
            <person name="Spatafora J."/>
            <person name="Crous P."/>
            <person name="Grigoriev I."/>
        </authorList>
    </citation>
    <scope>NUCLEOTIDE SEQUENCE</scope>
    <source>
        <strain evidence="2">CBS 122368</strain>
    </source>
</reference>